<accession>W7QAH5</accession>
<evidence type="ECO:0000256" key="5">
    <source>
        <dbReference type="ARBA" id="ARBA00023136"/>
    </source>
</evidence>
<organism evidence="8 9">
    <name type="scientific">Catenovulum agarivorans DS-2</name>
    <dbReference type="NCBI Taxonomy" id="1328313"/>
    <lineage>
        <taxon>Bacteria</taxon>
        <taxon>Pseudomonadati</taxon>
        <taxon>Pseudomonadota</taxon>
        <taxon>Gammaproteobacteria</taxon>
        <taxon>Alteromonadales</taxon>
        <taxon>Alteromonadaceae</taxon>
        <taxon>Catenovulum</taxon>
    </lineage>
</organism>
<comment type="caution">
    <text evidence="8">The sequence shown here is derived from an EMBL/GenBank/DDBJ whole genome shotgun (WGS) entry which is preliminary data.</text>
</comment>
<feature type="transmembrane region" description="Helical" evidence="6">
    <location>
        <begin position="72"/>
        <end position="90"/>
    </location>
</feature>
<feature type="domain" description="RDD" evidence="7">
    <location>
        <begin position="16"/>
        <end position="150"/>
    </location>
</feature>
<dbReference type="eggNOG" id="COG1714">
    <property type="taxonomic scope" value="Bacteria"/>
</dbReference>
<keyword evidence="2" id="KW-1003">Cell membrane</keyword>
<gene>
    <name evidence="8" type="ORF">DS2_14619</name>
</gene>
<dbReference type="InterPro" id="IPR010432">
    <property type="entry name" value="RDD"/>
</dbReference>
<protein>
    <submittedName>
        <fullName evidence="8">RDD domain-containing protein</fullName>
    </submittedName>
</protein>
<reference evidence="8 9" key="1">
    <citation type="journal article" date="2014" name="Genome Announc.">
        <title>Draft Genome Sequence of the Agar-Degrading Bacterium Catenovulum sp. Strain DS-2, Isolated from Intestines of Haliotis diversicolor.</title>
        <authorList>
            <person name="Shan D."/>
            <person name="Li X."/>
            <person name="Gu Z."/>
            <person name="Wei G."/>
            <person name="Gao Z."/>
            <person name="Shao Z."/>
        </authorList>
    </citation>
    <scope>NUCLEOTIDE SEQUENCE [LARGE SCALE GENOMIC DNA]</scope>
    <source>
        <strain evidence="8 9">DS-2</strain>
    </source>
</reference>
<keyword evidence="4 6" id="KW-1133">Transmembrane helix</keyword>
<dbReference type="OrthoDB" id="9793824at2"/>
<evidence type="ECO:0000313" key="9">
    <source>
        <dbReference type="Proteomes" id="UP000019276"/>
    </source>
</evidence>
<evidence type="ECO:0000256" key="2">
    <source>
        <dbReference type="ARBA" id="ARBA00022475"/>
    </source>
</evidence>
<dbReference type="InterPro" id="IPR051791">
    <property type="entry name" value="Pra-immunoreactive"/>
</dbReference>
<dbReference type="PANTHER" id="PTHR36115:SF10">
    <property type="entry name" value="RDD DOMAIN-CONTAINING PROTEIN"/>
    <property type="match status" value="1"/>
</dbReference>
<dbReference type="AlphaFoldDB" id="W7QAH5"/>
<keyword evidence="9" id="KW-1185">Reference proteome</keyword>
<evidence type="ECO:0000259" key="7">
    <source>
        <dbReference type="Pfam" id="PF06271"/>
    </source>
</evidence>
<feature type="transmembrane region" description="Helical" evidence="6">
    <location>
        <begin position="24"/>
        <end position="47"/>
    </location>
</feature>
<proteinExistence type="predicted"/>
<dbReference type="EMBL" id="ARZY01000031">
    <property type="protein sequence ID" value="EWH09016.1"/>
    <property type="molecule type" value="Genomic_DNA"/>
</dbReference>
<comment type="subcellular location">
    <subcellularLocation>
        <location evidence="1">Cell membrane</location>
        <topology evidence="1">Multi-pass membrane protein</topology>
    </subcellularLocation>
</comment>
<dbReference type="STRING" id="1328313.DS2_14619"/>
<evidence type="ECO:0000313" key="8">
    <source>
        <dbReference type="EMBL" id="EWH09016.1"/>
    </source>
</evidence>
<dbReference type="GO" id="GO:0005886">
    <property type="term" value="C:plasma membrane"/>
    <property type="evidence" value="ECO:0007669"/>
    <property type="project" value="UniProtKB-SubCell"/>
</dbReference>
<dbReference type="RefSeq" id="WP_035015576.1">
    <property type="nucleotide sequence ID" value="NZ_ARZY01000031.1"/>
</dbReference>
<name>W7QAH5_9ALTE</name>
<sequence length="171" mass="19208">MSEQTSVNPQPLIKRAGLIRRIGAWVYDGLIIIAIMLLASSVGLAVINGLKSAGLIELGIHGDISEYARNNLIYQVYLACCFIGFYVWFWRRGGQTAGMKTWRLQLRSLNGKQLTHAQCLIRLACSFGGLSNLWVIFPWSGKRALHDIISKTEVVVLSKDQNKHVNWKGYM</sequence>
<keyword evidence="5 6" id="KW-0472">Membrane</keyword>
<evidence type="ECO:0000256" key="3">
    <source>
        <dbReference type="ARBA" id="ARBA00022692"/>
    </source>
</evidence>
<keyword evidence="3 6" id="KW-0812">Transmembrane</keyword>
<dbReference type="Pfam" id="PF06271">
    <property type="entry name" value="RDD"/>
    <property type="match status" value="1"/>
</dbReference>
<evidence type="ECO:0000256" key="6">
    <source>
        <dbReference type="SAM" id="Phobius"/>
    </source>
</evidence>
<dbReference type="Proteomes" id="UP000019276">
    <property type="component" value="Unassembled WGS sequence"/>
</dbReference>
<dbReference type="PANTHER" id="PTHR36115">
    <property type="entry name" value="PROLINE-RICH ANTIGEN HOMOLOG-RELATED"/>
    <property type="match status" value="1"/>
</dbReference>
<evidence type="ECO:0000256" key="4">
    <source>
        <dbReference type="ARBA" id="ARBA00022989"/>
    </source>
</evidence>
<evidence type="ECO:0000256" key="1">
    <source>
        <dbReference type="ARBA" id="ARBA00004651"/>
    </source>
</evidence>